<gene>
    <name evidence="1" type="ORF">LCGC14_1358810</name>
</gene>
<reference evidence="1" key="1">
    <citation type="journal article" date="2015" name="Nature">
        <title>Complex archaea that bridge the gap between prokaryotes and eukaryotes.</title>
        <authorList>
            <person name="Spang A."/>
            <person name="Saw J.H."/>
            <person name="Jorgensen S.L."/>
            <person name="Zaremba-Niedzwiedzka K."/>
            <person name="Martijn J."/>
            <person name="Lind A.E."/>
            <person name="van Eijk R."/>
            <person name="Schleper C."/>
            <person name="Guy L."/>
            <person name="Ettema T.J."/>
        </authorList>
    </citation>
    <scope>NUCLEOTIDE SEQUENCE</scope>
</reference>
<accession>A0A0F9K8N2</accession>
<comment type="caution">
    <text evidence="1">The sequence shown here is derived from an EMBL/GenBank/DDBJ whole genome shotgun (WGS) entry which is preliminary data.</text>
</comment>
<dbReference type="AlphaFoldDB" id="A0A0F9K8N2"/>
<proteinExistence type="predicted"/>
<sequence>MTVQEIIAAATGKADHINALLKAKIVMPNGEVLRIYTEPFMRHNQKSWASQDLEADGQPKNVWEPLKDEAYEAVGAKVGGR</sequence>
<organism evidence="1">
    <name type="scientific">marine sediment metagenome</name>
    <dbReference type="NCBI Taxonomy" id="412755"/>
    <lineage>
        <taxon>unclassified sequences</taxon>
        <taxon>metagenomes</taxon>
        <taxon>ecological metagenomes</taxon>
    </lineage>
</organism>
<protein>
    <submittedName>
        <fullName evidence="1">Uncharacterized protein</fullName>
    </submittedName>
</protein>
<name>A0A0F9K8N2_9ZZZZ</name>
<dbReference type="EMBL" id="LAZR01008476">
    <property type="protein sequence ID" value="KKM78559.1"/>
    <property type="molecule type" value="Genomic_DNA"/>
</dbReference>
<evidence type="ECO:0000313" key="1">
    <source>
        <dbReference type="EMBL" id="KKM78559.1"/>
    </source>
</evidence>